<sequence length="140" mass="15219">MTDNVHELRPRAGGDTEKVTINLGYVDLGHIDLLVQDGFYSNRTDFIRTAIRNQIERHADAAKHSVARRSLDLGLRRYTRADLEAAQAAGQRLDIRVLGLASIADDVSPELARTAIASISVLGALQASSAVKAALADRMR</sequence>
<organism evidence="1 2">
    <name type="scientific">Neoroseomonas terrae</name>
    <dbReference type="NCBI Taxonomy" id="424799"/>
    <lineage>
        <taxon>Bacteria</taxon>
        <taxon>Pseudomonadati</taxon>
        <taxon>Pseudomonadota</taxon>
        <taxon>Alphaproteobacteria</taxon>
        <taxon>Acetobacterales</taxon>
        <taxon>Acetobacteraceae</taxon>
        <taxon>Neoroseomonas</taxon>
    </lineage>
</organism>
<evidence type="ECO:0000313" key="2">
    <source>
        <dbReference type="Proteomes" id="UP000698752"/>
    </source>
</evidence>
<dbReference type="PANTHER" id="PTHR36215:SF1">
    <property type="entry name" value="BLL4998 PROTEIN"/>
    <property type="match status" value="1"/>
</dbReference>
<reference evidence="2" key="1">
    <citation type="journal article" date="2021" name="Syst. Appl. Microbiol.">
        <title>Roseomonas hellenica sp. nov., isolated from roots of wild-growing Alkanna tinctoria.</title>
        <authorList>
            <person name="Rat A."/>
            <person name="Naranjo H.D."/>
            <person name="Lebbe L."/>
            <person name="Cnockaert M."/>
            <person name="Krigas N."/>
            <person name="Grigoriadou K."/>
            <person name="Maloupa E."/>
            <person name="Willems A."/>
        </authorList>
    </citation>
    <scope>NUCLEOTIDE SEQUENCE [LARGE SCALE GENOMIC DNA]</scope>
    <source>
        <strain evidence="2">LMG 31159</strain>
    </source>
</reference>
<evidence type="ECO:0000313" key="1">
    <source>
        <dbReference type="EMBL" id="MBR0648612.1"/>
    </source>
</evidence>
<dbReference type="SUPFAM" id="SSF47598">
    <property type="entry name" value="Ribbon-helix-helix"/>
    <property type="match status" value="1"/>
</dbReference>
<dbReference type="Pfam" id="PF17723">
    <property type="entry name" value="RHH_8"/>
    <property type="match status" value="1"/>
</dbReference>
<accession>A0ABS5ED30</accession>
<protein>
    <submittedName>
        <fullName evidence="1">CopG family transcriptional regulator</fullName>
    </submittedName>
</protein>
<dbReference type="InterPro" id="IPR041088">
    <property type="entry name" value="RHH_8"/>
</dbReference>
<dbReference type="InterPro" id="IPR010985">
    <property type="entry name" value="Ribbon_hlx_hlx"/>
</dbReference>
<dbReference type="RefSeq" id="WP_211865945.1">
    <property type="nucleotide sequence ID" value="NZ_JAAEDI010000003.1"/>
</dbReference>
<dbReference type="EMBL" id="JAAEDI010000003">
    <property type="protein sequence ID" value="MBR0648612.1"/>
    <property type="molecule type" value="Genomic_DNA"/>
</dbReference>
<dbReference type="CDD" id="cd22231">
    <property type="entry name" value="RHH_NikR_HicB-like"/>
    <property type="match status" value="1"/>
</dbReference>
<gene>
    <name evidence="1" type="ORF">GXW78_02970</name>
</gene>
<dbReference type="Proteomes" id="UP000698752">
    <property type="component" value="Unassembled WGS sequence"/>
</dbReference>
<proteinExistence type="predicted"/>
<comment type="caution">
    <text evidence="1">The sequence shown here is derived from an EMBL/GenBank/DDBJ whole genome shotgun (WGS) entry which is preliminary data.</text>
</comment>
<keyword evidence="2" id="KW-1185">Reference proteome</keyword>
<name>A0ABS5ED30_9PROT</name>
<dbReference type="PANTHER" id="PTHR36215">
    <property type="entry name" value="BLL4998 PROTEIN"/>
    <property type="match status" value="1"/>
</dbReference>